<comment type="caution">
    <text evidence="2">The sequence shown here is derived from an EMBL/GenBank/DDBJ whole genome shotgun (WGS) entry which is preliminary data.</text>
</comment>
<accession>E1NU62</accession>
<protein>
    <submittedName>
        <fullName evidence="2">Uncharacterized protein</fullName>
    </submittedName>
</protein>
<feature type="transmembrane region" description="Helical" evidence="1">
    <location>
        <begin position="36"/>
        <end position="52"/>
    </location>
</feature>
<keyword evidence="1" id="KW-1133">Transmembrane helix</keyword>
<reference evidence="2 3" key="1">
    <citation type="submission" date="2010-09" db="EMBL/GenBank/DDBJ databases">
        <authorList>
            <person name="Durkin A.S."/>
            <person name="Madupu R."/>
            <person name="Torralba M."/>
            <person name="Gillis M."/>
            <person name="Methe B."/>
            <person name="Sutton G."/>
            <person name="Nelson K.E."/>
        </authorList>
    </citation>
    <scope>NUCLEOTIDE SEQUENCE [LARGE SCALE GENOMIC DNA]</scope>
    <source>
        <strain evidence="2 3">LactinV 01V1-a</strain>
    </source>
</reference>
<dbReference type="AlphaFoldDB" id="E1NU62"/>
<keyword evidence="1" id="KW-0812">Transmembrane</keyword>
<proteinExistence type="predicted"/>
<dbReference type="EMBL" id="AEHQ01000069">
    <property type="protein sequence ID" value="EFO70375.1"/>
    <property type="molecule type" value="Genomic_DNA"/>
</dbReference>
<evidence type="ECO:0000313" key="3">
    <source>
        <dbReference type="Proteomes" id="UP000003648"/>
    </source>
</evidence>
<dbReference type="Proteomes" id="UP000003648">
    <property type="component" value="Unassembled WGS sequence"/>
</dbReference>
<gene>
    <name evidence="2" type="ORF">HMPREF9211_1136</name>
</gene>
<feature type="transmembrane region" description="Helical" evidence="1">
    <location>
        <begin position="9"/>
        <end position="30"/>
    </location>
</feature>
<evidence type="ECO:0000256" key="1">
    <source>
        <dbReference type="SAM" id="Phobius"/>
    </source>
</evidence>
<keyword evidence="1" id="KW-0472">Membrane</keyword>
<evidence type="ECO:0000313" key="2">
    <source>
        <dbReference type="EMBL" id="EFO70375.1"/>
    </source>
</evidence>
<organism evidence="2 3">
    <name type="scientific">Lactobacillus iners LactinV 01V1-a</name>
    <dbReference type="NCBI Taxonomy" id="879297"/>
    <lineage>
        <taxon>Bacteria</taxon>
        <taxon>Bacillati</taxon>
        <taxon>Bacillota</taxon>
        <taxon>Bacilli</taxon>
        <taxon>Lactobacillales</taxon>
        <taxon>Lactobacillaceae</taxon>
        <taxon>Lactobacillus</taxon>
    </lineage>
</organism>
<name>E1NU62_9LACO</name>
<sequence>MIISAICEAVVDSIVIASSVISCLIFVTNIDADRPVVQAIVTFLFIVFFFHVL</sequence>